<sequence>KLTNLEAENVSIKDKLEAAKTRNKVLSNEIKSLKAQVQTLLRKSRNDDEFIDALMKQQTQMKQLLEDHNQHQTQQQHLQQQQLQQMSVKSQQDSNVVEQLKTIAAQKESQVKILEMELRHMKMVHQQNQSSNGYSPQQAFTTSTSNIVTSNDSRPTTASVNDILTSSSARSRSASRLSRPASVSDEPVSMQTLQQELTVLKYQYKEMEVMSLAAQVEKDKMKELVQVLQSRLSE</sequence>
<proteinExistence type="predicted"/>
<evidence type="ECO:0000256" key="2">
    <source>
        <dbReference type="SAM" id="MobiDB-lite"/>
    </source>
</evidence>
<feature type="region of interest" description="Disordered" evidence="2">
    <location>
        <begin position="146"/>
        <end position="189"/>
    </location>
</feature>
<dbReference type="GO" id="GO:0031122">
    <property type="term" value="P:cytoplasmic microtubule organization"/>
    <property type="evidence" value="ECO:0007669"/>
    <property type="project" value="TreeGrafter"/>
</dbReference>
<feature type="compositionally biased region" description="Polar residues" evidence="2">
    <location>
        <begin position="146"/>
        <end position="165"/>
    </location>
</feature>
<dbReference type="AlphaFoldDB" id="A0A0B6YB52"/>
<accession>A0A0B6YB52</accession>
<evidence type="ECO:0000256" key="1">
    <source>
        <dbReference type="SAM" id="Coils"/>
    </source>
</evidence>
<dbReference type="InterPro" id="IPR038929">
    <property type="entry name" value="CCDC13"/>
</dbReference>
<dbReference type="GO" id="GO:1905515">
    <property type="term" value="P:non-motile cilium assembly"/>
    <property type="evidence" value="ECO:0007669"/>
    <property type="project" value="TreeGrafter"/>
</dbReference>
<keyword evidence="1" id="KW-0175">Coiled coil</keyword>
<feature type="compositionally biased region" description="Low complexity" evidence="2">
    <location>
        <begin position="166"/>
        <end position="184"/>
    </location>
</feature>
<gene>
    <name evidence="3" type="primary">ORF20697</name>
</gene>
<dbReference type="EMBL" id="HACG01006687">
    <property type="protein sequence ID" value="CEK53552.1"/>
    <property type="molecule type" value="Transcribed_RNA"/>
</dbReference>
<dbReference type="GO" id="GO:0034451">
    <property type="term" value="C:centriolar satellite"/>
    <property type="evidence" value="ECO:0007669"/>
    <property type="project" value="TreeGrafter"/>
</dbReference>
<feature type="non-terminal residue" evidence="3">
    <location>
        <position position="1"/>
    </location>
</feature>
<name>A0A0B6YB52_9EUPU</name>
<dbReference type="PANTHER" id="PTHR31935:SF1">
    <property type="entry name" value="COILED-COIL DOMAIN-CONTAINING PROTEIN 13"/>
    <property type="match status" value="1"/>
</dbReference>
<feature type="coiled-coil region" evidence="1">
    <location>
        <begin position="2"/>
        <end position="117"/>
    </location>
</feature>
<protein>
    <submittedName>
        <fullName evidence="3">Uncharacterized protein</fullName>
    </submittedName>
</protein>
<feature type="non-terminal residue" evidence="3">
    <location>
        <position position="234"/>
    </location>
</feature>
<reference evidence="3" key="1">
    <citation type="submission" date="2014-12" db="EMBL/GenBank/DDBJ databases">
        <title>Insight into the proteome of Arion vulgaris.</title>
        <authorList>
            <person name="Aradska J."/>
            <person name="Bulat T."/>
            <person name="Smidak R."/>
            <person name="Sarate P."/>
            <person name="Gangsoo J."/>
            <person name="Sialana F."/>
            <person name="Bilban M."/>
            <person name="Lubec G."/>
        </authorList>
    </citation>
    <scope>NUCLEOTIDE SEQUENCE</scope>
    <source>
        <tissue evidence="3">Skin</tissue>
    </source>
</reference>
<evidence type="ECO:0000313" key="3">
    <source>
        <dbReference type="EMBL" id="CEK53552.1"/>
    </source>
</evidence>
<dbReference type="PANTHER" id="PTHR31935">
    <property type="entry name" value="COILED-COIL DOMAIN-CONTAINING PROTEIN 13"/>
    <property type="match status" value="1"/>
</dbReference>
<organism evidence="3">
    <name type="scientific">Arion vulgaris</name>
    <dbReference type="NCBI Taxonomy" id="1028688"/>
    <lineage>
        <taxon>Eukaryota</taxon>
        <taxon>Metazoa</taxon>
        <taxon>Spiralia</taxon>
        <taxon>Lophotrochozoa</taxon>
        <taxon>Mollusca</taxon>
        <taxon>Gastropoda</taxon>
        <taxon>Heterobranchia</taxon>
        <taxon>Euthyneura</taxon>
        <taxon>Panpulmonata</taxon>
        <taxon>Eupulmonata</taxon>
        <taxon>Stylommatophora</taxon>
        <taxon>Helicina</taxon>
        <taxon>Arionoidea</taxon>
        <taxon>Arionidae</taxon>
        <taxon>Arion</taxon>
    </lineage>
</organism>